<organism evidence="2 3">
    <name type="scientific">Mikania micrantha</name>
    <name type="common">bitter vine</name>
    <dbReference type="NCBI Taxonomy" id="192012"/>
    <lineage>
        <taxon>Eukaryota</taxon>
        <taxon>Viridiplantae</taxon>
        <taxon>Streptophyta</taxon>
        <taxon>Embryophyta</taxon>
        <taxon>Tracheophyta</taxon>
        <taxon>Spermatophyta</taxon>
        <taxon>Magnoliopsida</taxon>
        <taxon>eudicotyledons</taxon>
        <taxon>Gunneridae</taxon>
        <taxon>Pentapetalae</taxon>
        <taxon>asterids</taxon>
        <taxon>campanulids</taxon>
        <taxon>Asterales</taxon>
        <taxon>Asteraceae</taxon>
        <taxon>Asteroideae</taxon>
        <taxon>Heliantheae alliance</taxon>
        <taxon>Eupatorieae</taxon>
        <taxon>Mikania</taxon>
    </lineage>
</organism>
<sequence>MKEKNEQIQQDVWKSEIDSTVGIQEPDLEGGGLLAVTIHEGNNLKAKHSFVIMRVGYDIKRTWTMRNNQNPVWKETFKFAVKKPAKAVLRLVVCSSSWIKKSEVLGDVDISVADVVQEKHMNIYNIGNSRIHVELQWVGMPVKTKPKVLHFMTLDIGPHRLSR</sequence>
<dbReference type="PROSITE" id="PS50004">
    <property type="entry name" value="C2"/>
    <property type="match status" value="1"/>
</dbReference>
<dbReference type="Gene3D" id="2.60.40.150">
    <property type="entry name" value="C2 domain"/>
    <property type="match status" value="1"/>
</dbReference>
<accession>A0A5N6NQ28</accession>
<evidence type="ECO:0000259" key="1">
    <source>
        <dbReference type="PROSITE" id="PS50004"/>
    </source>
</evidence>
<comment type="caution">
    <text evidence="2">The sequence shown here is derived from an EMBL/GenBank/DDBJ whole genome shotgun (WGS) entry which is preliminary data.</text>
</comment>
<protein>
    <recommendedName>
        <fullName evidence="1">C2 domain-containing protein</fullName>
    </recommendedName>
</protein>
<dbReference type="InterPro" id="IPR035892">
    <property type="entry name" value="C2_domain_sf"/>
</dbReference>
<evidence type="ECO:0000313" key="3">
    <source>
        <dbReference type="Proteomes" id="UP000326396"/>
    </source>
</evidence>
<dbReference type="SUPFAM" id="SSF49562">
    <property type="entry name" value="C2 domain (Calcium/lipid-binding domain, CaLB)"/>
    <property type="match status" value="1"/>
</dbReference>
<dbReference type="GO" id="GO:0005783">
    <property type="term" value="C:endoplasmic reticulum"/>
    <property type="evidence" value="ECO:0007669"/>
    <property type="project" value="TreeGrafter"/>
</dbReference>
<dbReference type="OrthoDB" id="270970at2759"/>
<dbReference type="Pfam" id="PF00168">
    <property type="entry name" value="C2"/>
    <property type="match status" value="1"/>
</dbReference>
<keyword evidence="3" id="KW-1185">Reference proteome</keyword>
<dbReference type="SMART" id="SM00239">
    <property type="entry name" value="C2"/>
    <property type="match status" value="1"/>
</dbReference>
<dbReference type="GO" id="GO:0008289">
    <property type="term" value="F:lipid binding"/>
    <property type="evidence" value="ECO:0007669"/>
    <property type="project" value="InterPro"/>
</dbReference>
<dbReference type="InterPro" id="IPR000008">
    <property type="entry name" value="C2_dom"/>
</dbReference>
<gene>
    <name evidence="2" type="ORF">E3N88_19860</name>
</gene>
<proteinExistence type="predicted"/>
<dbReference type="CDD" id="cd00030">
    <property type="entry name" value="C2"/>
    <property type="match status" value="1"/>
</dbReference>
<name>A0A5N6NQ28_9ASTR</name>
<dbReference type="InterPro" id="IPR045050">
    <property type="entry name" value="Synaptotagmin_plant"/>
</dbReference>
<evidence type="ECO:0000313" key="2">
    <source>
        <dbReference type="EMBL" id="KAD4983189.1"/>
    </source>
</evidence>
<dbReference type="PANTHER" id="PTHR10774:SF190">
    <property type="entry name" value="C2 CALCIUM_LIPID-BINDING ENDONUCLEASE_EXONUCLEASE_PHOSPHATASE-RELATED"/>
    <property type="match status" value="1"/>
</dbReference>
<feature type="domain" description="C2" evidence="1">
    <location>
        <begin position="13"/>
        <end position="125"/>
    </location>
</feature>
<reference evidence="2 3" key="1">
    <citation type="submission" date="2019-05" db="EMBL/GenBank/DDBJ databases">
        <title>Mikania micrantha, genome provides insights into the molecular mechanism of rapid growth.</title>
        <authorList>
            <person name="Liu B."/>
        </authorList>
    </citation>
    <scope>NUCLEOTIDE SEQUENCE [LARGE SCALE GENOMIC DNA]</scope>
    <source>
        <strain evidence="2">NLD-2019</strain>
        <tissue evidence="2">Leaf</tissue>
    </source>
</reference>
<dbReference type="AlphaFoldDB" id="A0A5N6NQ28"/>
<dbReference type="EMBL" id="SZYD01000010">
    <property type="protein sequence ID" value="KAD4983189.1"/>
    <property type="molecule type" value="Genomic_DNA"/>
</dbReference>
<dbReference type="PANTHER" id="PTHR10774">
    <property type="entry name" value="EXTENDED SYNAPTOTAGMIN-RELATED"/>
    <property type="match status" value="1"/>
</dbReference>
<dbReference type="Proteomes" id="UP000326396">
    <property type="component" value="Linkage Group LG18"/>
</dbReference>